<reference evidence="10" key="3">
    <citation type="submission" date="2021-01" db="EMBL/GenBank/DDBJ databases">
        <authorList>
            <person name="Kaushik A."/>
        </authorList>
    </citation>
    <scope>NUCLEOTIDE SEQUENCE</scope>
    <source>
        <strain evidence="10">AG1-1A</strain>
    </source>
</reference>
<name>A0A8H3AWG9_9AGAM</name>
<feature type="compositionally biased region" description="Low complexity" evidence="8">
    <location>
        <begin position="238"/>
        <end position="259"/>
    </location>
</feature>
<dbReference type="Proteomes" id="UP000650533">
    <property type="component" value="Chromosome 16"/>
</dbReference>
<evidence type="ECO:0000256" key="1">
    <source>
        <dbReference type="ARBA" id="ARBA00008142"/>
    </source>
</evidence>
<feature type="compositionally biased region" description="Polar residues" evidence="8">
    <location>
        <begin position="302"/>
        <end position="341"/>
    </location>
</feature>
<protein>
    <recommendedName>
        <fullName evidence="2">Nucleoside diphosphate kinase</fullName>
    </recommendedName>
</protein>
<dbReference type="GO" id="GO:0005524">
    <property type="term" value="F:ATP binding"/>
    <property type="evidence" value="ECO:0007669"/>
    <property type="project" value="UniProtKB-KW"/>
</dbReference>
<dbReference type="GO" id="GO:0016301">
    <property type="term" value="F:kinase activity"/>
    <property type="evidence" value="ECO:0007669"/>
    <property type="project" value="UniProtKB-KW"/>
</dbReference>
<feature type="compositionally biased region" description="Basic and acidic residues" evidence="8">
    <location>
        <begin position="280"/>
        <end position="289"/>
    </location>
</feature>
<dbReference type="EMBL" id="CP059673">
    <property type="protein sequence ID" value="QRW27125.1"/>
    <property type="molecule type" value="Genomic_DNA"/>
</dbReference>
<evidence type="ECO:0000256" key="2">
    <source>
        <dbReference type="ARBA" id="ARBA00017632"/>
    </source>
</evidence>
<feature type="compositionally biased region" description="Low complexity" evidence="8">
    <location>
        <begin position="528"/>
        <end position="545"/>
    </location>
</feature>
<keyword evidence="6" id="KW-0067">ATP-binding</keyword>
<dbReference type="SUPFAM" id="SSF54919">
    <property type="entry name" value="Nucleoside diphosphate kinase, NDK"/>
    <property type="match status" value="1"/>
</dbReference>
<dbReference type="Pfam" id="PF00334">
    <property type="entry name" value="NDK"/>
    <property type="match status" value="1"/>
</dbReference>
<comment type="similarity">
    <text evidence="1 7">Belongs to the NDK family.</text>
</comment>
<dbReference type="PROSITE" id="PS51374">
    <property type="entry name" value="NDPK_LIKE"/>
    <property type="match status" value="1"/>
</dbReference>
<dbReference type="SMART" id="SM00562">
    <property type="entry name" value="NDK"/>
    <property type="match status" value="1"/>
</dbReference>
<dbReference type="PANTHER" id="PTHR46161">
    <property type="entry name" value="NUCLEOSIDE DIPHOSPHATE KINASE"/>
    <property type="match status" value="1"/>
</dbReference>
<dbReference type="AlphaFoldDB" id="A0A8H3AWG9"/>
<feature type="region of interest" description="Disordered" evidence="8">
    <location>
        <begin position="185"/>
        <end position="557"/>
    </location>
</feature>
<evidence type="ECO:0000256" key="4">
    <source>
        <dbReference type="ARBA" id="ARBA00022741"/>
    </source>
</evidence>
<dbReference type="Proteomes" id="UP000650582">
    <property type="component" value="Unassembled WGS sequence"/>
</dbReference>
<dbReference type="Gene3D" id="3.30.70.141">
    <property type="entry name" value="Nucleoside diphosphate kinase-like domain"/>
    <property type="match status" value="1"/>
</dbReference>
<dbReference type="InterPro" id="IPR036850">
    <property type="entry name" value="NDK-like_dom_sf"/>
</dbReference>
<evidence type="ECO:0000256" key="6">
    <source>
        <dbReference type="ARBA" id="ARBA00022840"/>
    </source>
</evidence>
<reference evidence="11" key="2">
    <citation type="submission" date="2020-09" db="EMBL/GenBank/DDBJ databases">
        <title>Comparative genome analyses of four rice-infecting Rhizoctonia solani isolates reveal extensive enrichment of homogalacturonan modification genes.</title>
        <authorList>
            <person name="Lee D.-Y."/>
            <person name="Jeon J."/>
            <person name="Kim K.-T."/>
            <person name="Cheong K."/>
            <person name="Song H."/>
            <person name="Choi G."/>
            <person name="Ko J."/>
            <person name="Opiyo S.O."/>
            <person name="Zuo S."/>
            <person name="Madhav S."/>
            <person name="Lee Y.-H."/>
            <person name="Wang G.-L."/>
        </authorList>
    </citation>
    <scope>NUCLEOTIDE SEQUENCE</scope>
    <source>
        <strain evidence="11">AG1-IA YN-7</strain>
    </source>
</reference>
<feature type="compositionally biased region" description="Polar residues" evidence="8">
    <location>
        <begin position="473"/>
        <end position="506"/>
    </location>
</feature>
<proteinExistence type="inferred from homology"/>
<dbReference type="EMBL" id="CAJMWR010002248">
    <property type="protein sequence ID" value="CAE6442148.1"/>
    <property type="molecule type" value="Genomic_DNA"/>
</dbReference>
<evidence type="ECO:0000313" key="10">
    <source>
        <dbReference type="EMBL" id="CAE6442148.1"/>
    </source>
</evidence>
<comment type="caution">
    <text evidence="7">Lacks conserved residue(s) required for the propagation of feature annotation.</text>
</comment>
<evidence type="ECO:0000313" key="12">
    <source>
        <dbReference type="EMBL" id="QRW27125.1"/>
    </source>
</evidence>
<feature type="compositionally biased region" description="Basic and acidic residues" evidence="8">
    <location>
        <begin position="342"/>
        <end position="360"/>
    </location>
</feature>
<dbReference type="Proteomes" id="UP000663840">
    <property type="component" value="Unassembled WGS sequence"/>
</dbReference>
<organism evidence="10 13">
    <name type="scientific">Rhizoctonia solani</name>
    <dbReference type="NCBI Taxonomy" id="456999"/>
    <lineage>
        <taxon>Eukaryota</taxon>
        <taxon>Fungi</taxon>
        <taxon>Dikarya</taxon>
        <taxon>Basidiomycota</taxon>
        <taxon>Agaricomycotina</taxon>
        <taxon>Agaricomycetes</taxon>
        <taxon>Cantharellales</taxon>
        <taxon>Ceratobasidiaceae</taxon>
        <taxon>Rhizoctonia</taxon>
    </lineage>
</organism>
<evidence type="ECO:0000256" key="5">
    <source>
        <dbReference type="ARBA" id="ARBA00022777"/>
    </source>
</evidence>
<sequence length="557" mass="59165">MSLSPEREGLLTPAAFDRNGLRLSVEPEARATPPRTPPPQMQEQFLTPGGPRPTMAVLIIKPHATKQRLKIEKRILEAGFEILKERKMGFHLDGSGVVELFGPDAPSLSGEPVWVYVLSRPRSASVLSALVGPLDPLAARRSDPECLRALYGSNRWENGVWTTRDESSAERIVSELFAGSPIMELSDLPSAHSSPDRRRVRKTPSHSGSIRSHLSSENRSNSNSRGGSVPPPATVAKSPAGSRARPAPSATASPSVVPRTTRAADLRAGNAAPPPPRQRQSQEERERTFEGVPGHKRRESFSVASTAAPTIAPRQNRSAMLRAQKQSDGDSSNSTKFPSMSDSRERRTMSPEELEEKNRTTFEGVPGHKRRESIKVASTATPIVAPRPNRSSLLRAQKMAAGGGSSGPGGAPPSSFKGSMSESGPARTLSTRSSVGSIGASTTKADRRASIAIPRQAPATVSTAASKRLSLALPSQPNSNSNTGGALTPISNGTRSPRPASVNSQAPKVPPKMSPNPKKPDIEPRTNKSALLRAAAKLKSAAGASVGKSTSRKNFAF</sequence>
<feature type="compositionally biased region" description="Polar residues" evidence="8">
    <location>
        <begin position="547"/>
        <end position="557"/>
    </location>
</feature>
<evidence type="ECO:0000256" key="3">
    <source>
        <dbReference type="ARBA" id="ARBA00022679"/>
    </source>
</evidence>
<feature type="region of interest" description="Disordered" evidence="8">
    <location>
        <begin position="1"/>
        <end position="41"/>
    </location>
</feature>
<feature type="domain" description="Nucleoside diphosphate kinase-like" evidence="9">
    <location>
        <begin position="57"/>
        <end position="184"/>
    </location>
</feature>
<gene>
    <name evidence="10" type="ORF">RDB_LOCUS79938</name>
    <name evidence="12" type="ORF">RhiXN_01720</name>
    <name evidence="11" type="ORF">RHS04_02632</name>
</gene>
<evidence type="ECO:0000256" key="7">
    <source>
        <dbReference type="PROSITE-ProRule" id="PRU00706"/>
    </source>
</evidence>
<feature type="compositionally biased region" description="Polar residues" evidence="8">
    <location>
        <begin position="416"/>
        <end position="443"/>
    </location>
</feature>
<dbReference type="EMBL" id="JACYCC010000035">
    <property type="protein sequence ID" value="KAF8682491.1"/>
    <property type="molecule type" value="Genomic_DNA"/>
</dbReference>
<feature type="compositionally biased region" description="Low complexity" evidence="8">
    <location>
        <begin position="205"/>
        <end position="228"/>
    </location>
</feature>
<evidence type="ECO:0000259" key="9">
    <source>
        <dbReference type="SMART" id="SM00562"/>
    </source>
</evidence>
<accession>A0A8H3AWG9</accession>
<keyword evidence="5 11" id="KW-0418">Kinase</keyword>
<keyword evidence="3" id="KW-0808">Transferase</keyword>
<dbReference type="InterPro" id="IPR034907">
    <property type="entry name" value="NDK-like_dom"/>
</dbReference>
<evidence type="ECO:0000313" key="13">
    <source>
        <dbReference type="Proteomes" id="UP000663840"/>
    </source>
</evidence>
<evidence type="ECO:0000256" key="8">
    <source>
        <dbReference type="SAM" id="MobiDB-lite"/>
    </source>
</evidence>
<reference evidence="12" key="1">
    <citation type="submission" date="2020-05" db="EMBL/GenBank/DDBJ databases">
        <title>Evolutionary and genomic comparisons of hybrid uninucleate and nonhybrid Rhizoctonia fungi.</title>
        <authorList>
            <person name="Li C."/>
            <person name="Chen X."/>
        </authorList>
    </citation>
    <scope>NUCLEOTIDE SEQUENCE</scope>
    <source>
        <strain evidence="12">AG-1 IA</strain>
    </source>
</reference>
<evidence type="ECO:0000313" key="11">
    <source>
        <dbReference type="EMBL" id="KAF8682491.1"/>
    </source>
</evidence>
<keyword evidence="4" id="KW-0547">Nucleotide-binding</keyword>
<dbReference type="PANTHER" id="PTHR46161:SF3">
    <property type="entry name" value="NUCLEOSIDE DIPHOSPHATE KINASE DDB_G0292928-RELATED"/>
    <property type="match status" value="1"/>
</dbReference>